<sequence>MFGRFRTQSRPVDRRQLSPSSEIGGLRSRLVVARAWCPVVETLESRQMLAGDLGTSGTATGGSGTQVLAAALASPSVSAVRPANGTTGVRRDAFIACDLSLPNGGLDPTTLNGSVTVVRVSDGAVVPGTSGTSGGGDSIVFQPHVYLDPNTLYQFNVTVGVKDVTGTSMTPFSSTFTTGTVGGPAASAINFTKVEQAAAQAKEYTSVVIGPDGKLYAGTLDGVIQRFDVGADGTLSNKQSISTVNTANGGARSIIGLVFAPSSTSSNLVLFVTHTQQAETNGTNWTGKISRLSGANLGTYQDYVTNLPRSVRDHLTNQATFGPDGALYVSQGANTAMGAADLSWGNRNENRLSAAILRLDVNAIATRITNGQGALNAKTTEAGGTYNPYAPGAPLTLYATGVRNGYDLVWHSNGKLYTAVNGSAAGGNTPASNTTSGARPPSGGLYSGPVIPGLTNVRETEHDWLFNVQQGKYYGHPNPSRGEFAFNGGNPTSGVDPQEIASYPVGVKPDVNWAPAAYDFGQSYSPNGMIEYKSDTFGGALKGKLLVVRYSGGDDIIALTPNLSGGIDASQTIAGIGGQAAFTDPVDLIEYRNPANASDPRNGMLFIAEFGGQKITLLRPSNVTVPPSPPPGPSTDGSGGPTSVTTVKGTSILLDKGVLVMNAVRGQTSGAAKLRITNTSTTNLSITGLAISGGEAGNFQITATQGLPGVLTPGATVTVQVVYKAPAATTLGIHTSSLVITSADASKPSITVPLRGLATAGTGGQNEPSLQRLFDLYQLNINTGDKNAANTDLYNLTESLGASDEVVAQRFVKSVSGPIIIQTLGTFAGGSPAARFGYYTAGSPTSKTEVLTINSTEAQSVTLNPNGPGSFDPGAATFGLYITFPIFGNTAYSEDNLNTGELTAADRRKVRFYPLKNADGTIVPNAYVFTSEDYVNGNGSFDVNDFIGIIRNVKIAAPSVTAEVTYENLDGVPYNDRLVFNRIGVQPPAQLKDPETGLFYQPPNNVVHDTGSLKITNNKSTPITISSLVLSNASAWRITGGPAAGTVLLPGQSVTVTIKFVATAPPTTTVNETIDLTGRSKNANGTYKNTLTITTTDGPKVIELRGYYQLKNEQDQEANLPTIINTIFGFGTQILKPGEALNTGGKRTAVGEEVLSGLWQRVDANQPVTVRQLVAYQSQGDTAKLSWYEKSNMALKGLITHSGVEAQSLLPRTTAGATGANAFNPTGSFGFRVDSEWSEDQLNKQEQPGGNYGHHIRFWPARDRSGNLIPNAYIMGMDYLARNYDFQDNVFLITNVKAANGAGPSPTNPGPVEPPPPTTGPTLAGLTLLDAATDAPLGSFADGAVLDLTGGKQYTVRAEPGPTAIGSVVFSVNGSVVRTENFSPYSIAGEVGSDYTPWSVPTGASTLIATAYSGQNGTGVAGTPIVVNFSTAGTPTVPPPVTFSPVSINFQPAAAPAVAGYTIDAGDIYAARNGLTYGWSASNADAVADREINADQLLDTNVGVKAGTRWELAVPNGTYTVTVGVGDAAATSTNNVWVEGQQLFNYQGLAANVFASKSITVTVNDGKLSIGIGGAATGATHLTHLQVAAPGSPAVPPTSPPPVSPPASPPPATTFGVTTLTLVDATTDQDVATIVDGMTIDFSGGRTYSIRANTAGVTKSAVFKLDGNVVRVESARPFAIAGDIGAVVGTDTADYQPWVVSNGAHTLDVQGFSLANGGGLAGSSVIRSVIVTGL</sequence>
<dbReference type="RefSeq" id="WP_206293977.1">
    <property type="nucleotide sequence ID" value="NZ_CP063458.1"/>
</dbReference>
<keyword evidence="5" id="KW-1185">Reference proteome</keyword>
<keyword evidence="1" id="KW-0732">Signal</keyword>
<feature type="region of interest" description="Disordered" evidence="2">
    <location>
        <begin position="422"/>
        <end position="447"/>
    </location>
</feature>
<feature type="compositionally biased region" description="Pro residues" evidence="2">
    <location>
        <begin position="1593"/>
        <end position="1610"/>
    </location>
</feature>
<dbReference type="Gene3D" id="2.60.40.10">
    <property type="entry name" value="Immunoglobulins"/>
    <property type="match status" value="2"/>
</dbReference>
<protein>
    <submittedName>
        <fullName evidence="4">Ig-like domain-containing protein</fullName>
    </submittedName>
</protein>
<dbReference type="PANTHER" id="PTHR19328:SF75">
    <property type="entry name" value="ALDOSE SUGAR DEHYDROGENASE YLII"/>
    <property type="match status" value="1"/>
</dbReference>
<feature type="compositionally biased region" description="Polar residues" evidence="2">
    <location>
        <begin position="1"/>
        <end position="10"/>
    </location>
</feature>
<gene>
    <name evidence="4" type="ORF">IPV69_05800</name>
</gene>
<name>A0A7M2WZP4_9BACT</name>
<feature type="region of interest" description="Disordered" evidence="2">
    <location>
        <begin position="1302"/>
        <end position="1321"/>
    </location>
</feature>
<dbReference type="Pfam" id="PF13205">
    <property type="entry name" value="Big_5"/>
    <property type="match status" value="1"/>
</dbReference>
<evidence type="ECO:0000313" key="4">
    <source>
        <dbReference type="EMBL" id="QOV90873.1"/>
    </source>
</evidence>
<feature type="domain" description="SbsA Ig-like" evidence="3">
    <location>
        <begin position="74"/>
        <end position="178"/>
    </location>
</feature>
<feature type="region of interest" description="Disordered" evidence="2">
    <location>
        <begin position="1589"/>
        <end position="1610"/>
    </location>
</feature>
<evidence type="ECO:0000313" key="5">
    <source>
        <dbReference type="Proteomes" id="UP000593765"/>
    </source>
</evidence>
<dbReference type="SUPFAM" id="SSF49785">
    <property type="entry name" value="Galactose-binding domain-like"/>
    <property type="match status" value="1"/>
</dbReference>
<dbReference type="Gene3D" id="2.120.10.30">
    <property type="entry name" value="TolB, C-terminal domain"/>
    <property type="match status" value="1"/>
</dbReference>
<dbReference type="InterPro" id="IPR013783">
    <property type="entry name" value="Ig-like_fold"/>
</dbReference>
<dbReference type="PANTHER" id="PTHR19328">
    <property type="entry name" value="HEDGEHOG-INTERACTING PROTEIN"/>
    <property type="match status" value="1"/>
</dbReference>
<dbReference type="KEGG" id="hbs:IPV69_05800"/>
<reference evidence="4 5" key="1">
    <citation type="submission" date="2020-10" db="EMBL/GenBank/DDBJ databases">
        <title>Wide distribution of Phycisphaera-like planctomycetes from WD2101 soil group in peatlands and genome analysis of the first cultivated representative.</title>
        <authorList>
            <person name="Dedysh S.N."/>
            <person name="Beletsky A.V."/>
            <person name="Ivanova A."/>
            <person name="Kulichevskaya I.S."/>
            <person name="Suzina N.E."/>
            <person name="Philippov D.A."/>
            <person name="Rakitin A.L."/>
            <person name="Mardanov A.V."/>
            <person name="Ravin N.V."/>
        </authorList>
    </citation>
    <scope>NUCLEOTIDE SEQUENCE [LARGE SCALE GENOMIC DNA]</scope>
    <source>
        <strain evidence="4 5">M1803</strain>
    </source>
</reference>
<evidence type="ECO:0000256" key="2">
    <source>
        <dbReference type="SAM" id="MobiDB-lite"/>
    </source>
</evidence>
<dbReference type="InterPro" id="IPR011041">
    <property type="entry name" value="Quinoprot_gluc/sorb_DH_b-prop"/>
</dbReference>
<dbReference type="InterPro" id="IPR008979">
    <property type="entry name" value="Galactose-bd-like_sf"/>
</dbReference>
<dbReference type="InterPro" id="IPR011042">
    <property type="entry name" value="6-blade_b-propeller_TolB-like"/>
</dbReference>
<dbReference type="Proteomes" id="UP000593765">
    <property type="component" value="Chromosome"/>
</dbReference>
<dbReference type="SUPFAM" id="SSF50952">
    <property type="entry name" value="Soluble quinoprotein glucose dehydrogenase"/>
    <property type="match status" value="1"/>
</dbReference>
<proteinExistence type="predicted"/>
<accession>A0A7M2WZP4</accession>
<evidence type="ECO:0000256" key="1">
    <source>
        <dbReference type="ARBA" id="ARBA00022729"/>
    </source>
</evidence>
<dbReference type="InterPro" id="IPR032812">
    <property type="entry name" value="SbsA_Ig"/>
</dbReference>
<feature type="region of interest" description="Disordered" evidence="2">
    <location>
        <begin position="1"/>
        <end position="20"/>
    </location>
</feature>
<feature type="region of interest" description="Disordered" evidence="2">
    <location>
        <begin position="619"/>
        <end position="646"/>
    </location>
</feature>
<dbReference type="Gene3D" id="2.60.120.430">
    <property type="entry name" value="Galactose-binding lectin"/>
    <property type="match status" value="1"/>
</dbReference>
<feature type="compositionally biased region" description="Pro residues" evidence="2">
    <location>
        <begin position="1306"/>
        <end position="1319"/>
    </location>
</feature>
<evidence type="ECO:0000259" key="3">
    <source>
        <dbReference type="Pfam" id="PF13205"/>
    </source>
</evidence>
<organism evidence="4 5">
    <name type="scientific">Humisphaera borealis</name>
    <dbReference type="NCBI Taxonomy" id="2807512"/>
    <lineage>
        <taxon>Bacteria</taxon>
        <taxon>Pseudomonadati</taxon>
        <taxon>Planctomycetota</taxon>
        <taxon>Phycisphaerae</taxon>
        <taxon>Tepidisphaerales</taxon>
        <taxon>Tepidisphaeraceae</taxon>
        <taxon>Humisphaera</taxon>
    </lineage>
</organism>
<dbReference type="EMBL" id="CP063458">
    <property type="protein sequence ID" value="QOV90873.1"/>
    <property type="molecule type" value="Genomic_DNA"/>
</dbReference>